<dbReference type="InterPro" id="IPR012902">
    <property type="entry name" value="N_methyl_site"/>
</dbReference>
<reference evidence="2 3" key="1">
    <citation type="submission" date="2019-10" db="EMBL/GenBank/DDBJ databases">
        <title>Three novel species isolated from a subtropical stream in China.</title>
        <authorList>
            <person name="Lu H."/>
        </authorList>
    </citation>
    <scope>NUCLEOTIDE SEQUENCE [LARGE SCALE GENOMIC DNA]</scope>
    <source>
        <strain evidence="2 3">FT13W</strain>
    </source>
</reference>
<dbReference type="Proteomes" id="UP000468717">
    <property type="component" value="Unassembled WGS sequence"/>
</dbReference>
<accession>A0A6I1IA13</accession>
<sequence length="491" mass="50644">MRTQNRGFTLIEVLGALAIGSALVAGVAAMVEAALEDSRGEQAALYQAQIVVAAAKYINVDANYGQLLAAAGGAAPAVVTLAMLKATGHLSENVMATNAYGQTPCVLVRQTAPGRLDALVVSEGGRVIPAKAVAAVAASAGPGGGYIPADAPATARGAFTSWSLPLAGFSGASCSGTVAGANHLASALFFNGPGQMATDFVYRSAVQGRPELNQMNTPLHMRAQATEGSSDALCVAGDAATYGRIAVDASGALLNCRLGVWRGAGGHWKDPAASFAALPASGNEQGDVRLALDTGRAFSWNGASWMALAVDELGNLSVPGRVTAGQMLLERIVAHRDACEPDGLLARDASGMLLSCQRGKWRKFTESETTDTAYYRYFDVRNGQPDMDTSIDLRALPGSRPLFIAGDTCCSSSSDAASEVRVELYDAAGVFLGYAGGCTGQSSYNDGKVVSATPIAMQKIPENAARLRVTVATAGDKGNSADTNIYIYNSR</sequence>
<gene>
    <name evidence="2" type="primary">pilV</name>
    <name evidence="2" type="ORF">GCN75_09605</name>
</gene>
<keyword evidence="3" id="KW-1185">Reference proteome</keyword>
<evidence type="ECO:0000259" key="1">
    <source>
        <dbReference type="Pfam" id="PF04917"/>
    </source>
</evidence>
<organism evidence="2 3">
    <name type="scientific">Janthinobacterium violaceinigrum</name>
    <dbReference type="NCBI Taxonomy" id="2654252"/>
    <lineage>
        <taxon>Bacteria</taxon>
        <taxon>Pseudomonadati</taxon>
        <taxon>Pseudomonadota</taxon>
        <taxon>Betaproteobacteria</taxon>
        <taxon>Burkholderiales</taxon>
        <taxon>Oxalobacteraceae</taxon>
        <taxon>Janthinobacterium</taxon>
    </lineage>
</organism>
<evidence type="ECO:0000313" key="2">
    <source>
        <dbReference type="EMBL" id="KAB8065286.1"/>
    </source>
</evidence>
<dbReference type="NCBIfam" id="TIGR02532">
    <property type="entry name" value="IV_pilin_GFxxxE"/>
    <property type="match status" value="1"/>
</dbReference>
<dbReference type="EMBL" id="WFLI01000008">
    <property type="protein sequence ID" value="KAB8065286.1"/>
    <property type="molecule type" value="Genomic_DNA"/>
</dbReference>
<feature type="domain" description="Bacterial shufflon protein N-terminal" evidence="1">
    <location>
        <begin position="43"/>
        <end position="224"/>
    </location>
</feature>
<dbReference type="PROSITE" id="PS00409">
    <property type="entry name" value="PROKAR_NTER_METHYL"/>
    <property type="match status" value="1"/>
</dbReference>
<dbReference type="AlphaFoldDB" id="A0A6I1IA13"/>
<evidence type="ECO:0000313" key="3">
    <source>
        <dbReference type="Proteomes" id="UP000468717"/>
    </source>
</evidence>
<dbReference type="InterPro" id="IPR007001">
    <property type="entry name" value="Shufflon_N"/>
</dbReference>
<proteinExistence type="predicted"/>
<comment type="caution">
    <text evidence="2">The sequence shown here is derived from an EMBL/GenBank/DDBJ whole genome shotgun (WGS) entry which is preliminary data.</text>
</comment>
<dbReference type="RefSeq" id="WP_152282358.1">
    <property type="nucleotide sequence ID" value="NZ_WFLI01000008.1"/>
</dbReference>
<name>A0A6I1IA13_9BURK</name>
<protein>
    <submittedName>
        <fullName evidence="2">Shufflon system plasmid conjugative transfer pilus tip adhesin PilV</fullName>
    </submittedName>
</protein>
<dbReference type="Pfam" id="PF07963">
    <property type="entry name" value="N_methyl"/>
    <property type="match status" value="1"/>
</dbReference>
<dbReference type="Pfam" id="PF04917">
    <property type="entry name" value="Shufflon_N"/>
    <property type="match status" value="1"/>
</dbReference>